<name>A0A0A9B6W9_ARUDO</name>
<reference evidence="1" key="1">
    <citation type="submission" date="2014-09" db="EMBL/GenBank/DDBJ databases">
        <authorList>
            <person name="Magalhaes I.L.F."/>
            <person name="Oliveira U."/>
            <person name="Santos F.R."/>
            <person name="Vidigal T.H.D.A."/>
            <person name="Brescovit A.D."/>
            <person name="Santos A.J."/>
        </authorList>
    </citation>
    <scope>NUCLEOTIDE SEQUENCE</scope>
    <source>
        <tissue evidence="1">Shoot tissue taken approximately 20 cm above the soil surface</tissue>
    </source>
</reference>
<proteinExistence type="predicted"/>
<dbReference type="EMBL" id="GBRH01239997">
    <property type="protein sequence ID" value="JAD57898.1"/>
    <property type="molecule type" value="Transcribed_RNA"/>
</dbReference>
<reference evidence="1" key="2">
    <citation type="journal article" date="2015" name="Data Brief">
        <title>Shoot transcriptome of the giant reed, Arundo donax.</title>
        <authorList>
            <person name="Barrero R.A."/>
            <person name="Guerrero F.D."/>
            <person name="Moolhuijzen P."/>
            <person name="Goolsby J.A."/>
            <person name="Tidwell J."/>
            <person name="Bellgard S.E."/>
            <person name="Bellgard M.I."/>
        </authorList>
    </citation>
    <scope>NUCLEOTIDE SEQUENCE</scope>
    <source>
        <tissue evidence="1">Shoot tissue taken approximately 20 cm above the soil surface</tissue>
    </source>
</reference>
<dbReference type="AlphaFoldDB" id="A0A0A9B6W9"/>
<evidence type="ECO:0000313" key="1">
    <source>
        <dbReference type="EMBL" id="JAD57898.1"/>
    </source>
</evidence>
<accession>A0A0A9B6W9</accession>
<sequence length="42" mass="5041">MLPLLETILYRDYNIQILYFYLSVFTFQPKDVGLKGEIPLKF</sequence>
<organism evidence="1">
    <name type="scientific">Arundo donax</name>
    <name type="common">Giant reed</name>
    <name type="synonym">Donax arundinaceus</name>
    <dbReference type="NCBI Taxonomy" id="35708"/>
    <lineage>
        <taxon>Eukaryota</taxon>
        <taxon>Viridiplantae</taxon>
        <taxon>Streptophyta</taxon>
        <taxon>Embryophyta</taxon>
        <taxon>Tracheophyta</taxon>
        <taxon>Spermatophyta</taxon>
        <taxon>Magnoliopsida</taxon>
        <taxon>Liliopsida</taxon>
        <taxon>Poales</taxon>
        <taxon>Poaceae</taxon>
        <taxon>PACMAD clade</taxon>
        <taxon>Arundinoideae</taxon>
        <taxon>Arundineae</taxon>
        <taxon>Arundo</taxon>
    </lineage>
</organism>
<protein>
    <submittedName>
        <fullName evidence="1">Uncharacterized protein</fullName>
    </submittedName>
</protein>